<dbReference type="InterPro" id="IPR004607">
    <property type="entry name" value="GART"/>
</dbReference>
<dbReference type="GO" id="GO:0004644">
    <property type="term" value="F:phosphoribosylglycinamide formyltransferase activity"/>
    <property type="evidence" value="ECO:0007669"/>
    <property type="project" value="UniProtKB-UniRule"/>
</dbReference>
<evidence type="ECO:0000313" key="6">
    <source>
        <dbReference type="EMBL" id="AAO44180.1"/>
    </source>
</evidence>
<dbReference type="STRING" id="203267.TWT_083"/>
<protein>
    <recommendedName>
        <fullName evidence="4">Phosphoribosylglycinamide formyltransferase</fullName>
        <ecNumber evidence="4">2.1.2.2</ecNumber>
    </recommendedName>
    <alternativeName>
        <fullName evidence="4">5'-phosphoribosylglycinamide transformylase</fullName>
    </alternativeName>
    <alternativeName>
        <fullName evidence="4">GAR transformylase</fullName>
        <shortName evidence="4">GART</shortName>
    </alternativeName>
</protein>
<accession>Q83GZ2</accession>
<dbReference type="HAMAP" id="MF_01930">
    <property type="entry name" value="PurN"/>
    <property type="match status" value="1"/>
</dbReference>
<feature type="binding site" evidence="4">
    <location>
        <position position="112"/>
    </location>
    <ligand>
        <name>(6R)-10-formyltetrahydrofolate</name>
        <dbReference type="ChEBI" id="CHEBI:195366"/>
    </ligand>
</feature>
<comment type="similarity">
    <text evidence="4">Belongs to the GART family.</text>
</comment>
<feature type="active site" description="Proton donor" evidence="4">
    <location>
        <position position="114"/>
    </location>
</feature>
<sequence>MSDMKTAMRLIVMVSGIGSGLLRLIRACEQKELKAEIVAVGSDRHAPALSHASDYGIPFFVSPFKEYSNRDAWGANLLNTVLAYKPDLVVLSGFMRILPSCVVDALSPNLINTHPSYLPEFPGMNAVEDALRAGVKTTGASVIRVDNGIDTGPVISQMRVKVYSSDTCQTLHSRIKKVEHLLLCRAIKNIYTEQFILKNLLHNSVRRPSGKTGDR</sequence>
<dbReference type="eggNOG" id="COG0299">
    <property type="taxonomic scope" value="Bacteria"/>
</dbReference>
<reference evidence="6 7" key="1">
    <citation type="journal article" date="2003" name="Genome Res.">
        <title>Tropheryma whipplei twist: a human pathogenic Actinobacteria with a reduced genome.</title>
        <authorList>
            <person name="Raoult D."/>
            <person name="Ogata H."/>
            <person name="Audic S."/>
            <person name="Robert C."/>
            <person name="Suhre K."/>
            <person name="Drancourt M."/>
            <person name="Claverie J.-M."/>
        </authorList>
    </citation>
    <scope>NUCLEOTIDE SEQUENCE [LARGE SCALE GENOMIC DNA]</scope>
    <source>
        <strain evidence="6 7">Twist</strain>
    </source>
</reference>
<comment type="function">
    <text evidence="4">Catalyzes the transfer of a formyl group from 10-formyltetrahydrofolate to 5-phospho-ribosyl-glycinamide (GAR), producing 5-phospho-ribosyl-N-formylglycinamide (FGAR) and tetrahydrofolate.</text>
</comment>
<evidence type="ECO:0000256" key="3">
    <source>
        <dbReference type="ARBA" id="ARBA00022755"/>
    </source>
</evidence>
<dbReference type="GO" id="GO:0005829">
    <property type="term" value="C:cytosol"/>
    <property type="evidence" value="ECO:0007669"/>
    <property type="project" value="TreeGrafter"/>
</dbReference>
<dbReference type="Pfam" id="PF00551">
    <property type="entry name" value="Formyl_trans_N"/>
    <property type="match status" value="1"/>
</dbReference>
<comment type="pathway">
    <text evidence="1 4">Purine metabolism; IMP biosynthesis via de novo pathway; N(2)-formyl-N(1)-(5-phospho-D-ribosyl)glycinamide from N(1)-(5-phospho-D-ribosyl)glycinamide (10-formyl THF route): step 1/1.</text>
</comment>
<dbReference type="InterPro" id="IPR002376">
    <property type="entry name" value="Formyl_transf_N"/>
</dbReference>
<dbReference type="Proteomes" id="UP000002200">
    <property type="component" value="Chromosome"/>
</dbReference>
<keyword evidence="3 4" id="KW-0658">Purine biosynthesis</keyword>
<dbReference type="CDD" id="cd08645">
    <property type="entry name" value="FMT_core_GART"/>
    <property type="match status" value="1"/>
</dbReference>
<feature type="domain" description="Formyl transferase N-terminal" evidence="5">
    <location>
        <begin position="8"/>
        <end position="187"/>
    </location>
</feature>
<feature type="binding site" evidence="4">
    <location>
        <begin position="95"/>
        <end position="98"/>
    </location>
    <ligand>
        <name>(6R)-10-formyltetrahydrofolate</name>
        <dbReference type="ChEBI" id="CHEBI:195366"/>
    </ligand>
</feature>
<dbReference type="SUPFAM" id="SSF53328">
    <property type="entry name" value="Formyltransferase"/>
    <property type="match status" value="1"/>
</dbReference>
<dbReference type="InterPro" id="IPR036477">
    <property type="entry name" value="Formyl_transf_N_sf"/>
</dbReference>
<dbReference type="HOGENOM" id="CLU_038395_1_0_11"/>
<evidence type="ECO:0000256" key="1">
    <source>
        <dbReference type="ARBA" id="ARBA00005054"/>
    </source>
</evidence>
<dbReference type="KEGG" id="twh:TWT_083"/>
<dbReference type="UniPathway" id="UPA00074">
    <property type="reaction ID" value="UER00126"/>
</dbReference>
<evidence type="ECO:0000256" key="4">
    <source>
        <dbReference type="HAMAP-Rule" id="MF_01930"/>
    </source>
</evidence>
<dbReference type="Gene3D" id="3.40.50.170">
    <property type="entry name" value="Formyl transferase, N-terminal domain"/>
    <property type="match status" value="1"/>
</dbReference>
<name>Q83GZ2_TROWT</name>
<keyword evidence="2 4" id="KW-0808">Transferase</keyword>
<dbReference type="EC" id="2.1.2.2" evidence="4"/>
<organism evidence="6 7">
    <name type="scientific">Tropheryma whipplei (strain Twist)</name>
    <name type="common">Whipple's bacillus</name>
    <dbReference type="NCBI Taxonomy" id="203267"/>
    <lineage>
        <taxon>Bacteria</taxon>
        <taxon>Bacillati</taxon>
        <taxon>Actinomycetota</taxon>
        <taxon>Actinomycetes</taxon>
        <taxon>Micrococcales</taxon>
        <taxon>Tropherymataceae</taxon>
        <taxon>Tropheryma</taxon>
    </lineage>
</organism>
<feature type="binding site" evidence="4">
    <location>
        <position position="70"/>
    </location>
    <ligand>
        <name>(6R)-10-formyltetrahydrofolate</name>
        <dbReference type="ChEBI" id="CHEBI:195366"/>
    </ligand>
</feature>
<dbReference type="GO" id="GO:0006189">
    <property type="term" value="P:'de novo' IMP biosynthetic process"/>
    <property type="evidence" value="ECO:0007669"/>
    <property type="project" value="UniProtKB-UniRule"/>
</dbReference>
<dbReference type="EMBL" id="AE014184">
    <property type="protein sequence ID" value="AAO44180.1"/>
    <property type="molecule type" value="Genomic_DNA"/>
</dbReference>
<dbReference type="NCBIfam" id="TIGR00639">
    <property type="entry name" value="PurN"/>
    <property type="match status" value="1"/>
</dbReference>
<evidence type="ECO:0000256" key="2">
    <source>
        <dbReference type="ARBA" id="ARBA00022679"/>
    </source>
</evidence>
<comment type="caution">
    <text evidence="4">Lacks conserved residue(s) required for the propagation of feature annotation.</text>
</comment>
<evidence type="ECO:0000259" key="5">
    <source>
        <dbReference type="Pfam" id="PF00551"/>
    </source>
</evidence>
<evidence type="ECO:0000313" key="7">
    <source>
        <dbReference type="Proteomes" id="UP000002200"/>
    </source>
</evidence>
<keyword evidence="7" id="KW-1185">Reference proteome</keyword>
<dbReference type="PANTHER" id="PTHR43369:SF2">
    <property type="entry name" value="PHOSPHORIBOSYLGLYCINAMIDE FORMYLTRANSFERASE"/>
    <property type="match status" value="1"/>
</dbReference>
<dbReference type="PANTHER" id="PTHR43369">
    <property type="entry name" value="PHOSPHORIBOSYLGLYCINAMIDE FORMYLTRANSFERASE"/>
    <property type="match status" value="1"/>
</dbReference>
<comment type="catalytic activity">
    <reaction evidence="4">
        <text>N(1)-(5-phospho-beta-D-ribosyl)glycinamide + (6R)-10-formyltetrahydrofolate = N(2)-formyl-N(1)-(5-phospho-beta-D-ribosyl)glycinamide + (6S)-5,6,7,8-tetrahydrofolate + H(+)</text>
        <dbReference type="Rhea" id="RHEA:15053"/>
        <dbReference type="ChEBI" id="CHEBI:15378"/>
        <dbReference type="ChEBI" id="CHEBI:57453"/>
        <dbReference type="ChEBI" id="CHEBI:143788"/>
        <dbReference type="ChEBI" id="CHEBI:147286"/>
        <dbReference type="ChEBI" id="CHEBI:195366"/>
        <dbReference type="EC" id="2.1.2.2"/>
    </reaction>
</comment>
<gene>
    <name evidence="4 6" type="primary">purN</name>
    <name evidence="6" type="ordered locus">TWT_083</name>
</gene>
<feature type="site" description="Raises pKa of active site His" evidence="4">
    <location>
        <position position="150"/>
    </location>
</feature>
<dbReference type="AlphaFoldDB" id="Q83GZ2"/>
<proteinExistence type="inferred from homology"/>